<gene>
    <name evidence="1" type="ORF">T01_5545</name>
</gene>
<comment type="caution">
    <text evidence="1">The sequence shown here is derived from an EMBL/GenBank/DDBJ whole genome shotgun (WGS) entry which is preliminary data.</text>
</comment>
<dbReference type="EMBL" id="JYDH01000184">
    <property type="protein sequence ID" value="KRY29004.1"/>
    <property type="molecule type" value="Genomic_DNA"/>
</dbReference>
<dbReference type="OrthoDB" id="10585759at2759"/>
<organism evidence="1 2">
    <name type="scientific">Trichinella spiralis</name>
    <name type="common">Trichina worm</name>
    <dbReference type="NCBI Taxonomy" id="6334"/>
    <lineage>
        <taxon>Eukaryota</taxon>
        <taxon>Metazoa</taxon>
        <taxon>Ecdysozoa</taxon>
        <taxon>Nematoda</taxon>
        <taxon>Enoplea</taxon>
        <taxon>Dorylaimia</taxon>
        <taxon>Trichinellida</taxon>
        <taxon>Trichinellidae</taxon>
        <taxon>Trichinella</taxon>
    </lineage>
</organism>
<dbReference type="Proteomes" id="UP000054776">
    <property type="component" value="Unassembled WGS sequence"/>
</dbReference>
<proteinExistence type="predicted"/>
<sequence length="81" mass="9351">MENLQSTLVVFVFLRNVLGRNKSASERWIKASRLDITAENAPFFNLYLLFALNFIGNRTGRTNITECLLIFFSAHAYLNYT</sequence>
<name>A0A0V1AXE7_TRISP</name>
<keyword evidence="2" id="KW-1185">Reference proteome</keyword>
<dbReference type="AlphaFoldDB" id="A0A0V1AXE7"/>
<evidence type="ECO:0000313" key="2">
    <source>
        <dbReference type="Proteomes" id="UP000054776"/>
    </source>
</evidence>
<evidence type="ECO:0000313" key="1">
    <source>
        <dbReference type="EMBL" id="KRY29004.1"/>
    </source>
</evidence>
<protein>
    <submittedName>
        <fullName evidence="1">Uncharacterized protein</fullName>
    </submittedName>
</protein>
<dbReference type="InParanoid" id="A0A0V1AXE7"/>
<reference evidence="1 2" key="1">
    <citation type="submission" date="2015-01" db="EMBL/GenBank/DDBJ databases">
        <title>Evolution of Trichinella species and genotypes.</title>
        <authorList>
            <person name="Korhonen P.K."/>
            <person name="Edoardo P."/>
            <person name="Giuseppe L.R."/>
            <person name="Gasser R.B."/>
        </authorList>
    </citation>
    <scope>NUCLEOTIDE SEQUENCE [LARGE SCALE GENOMIC DNA]</scope>
    <source>
        <strain evidence="1">ISS3</strain>
    </source>
</reference>
<accession>A0A0V1AXE7</accession>